<name>A0A2B7WTW9_9EURO</name>
<feature type="compositionally biased region" description="Basic and acidic residues" evidence="1">
    <location>
        <begin position="128"/>
        <end position="138"/>
    </location>
</feature>
<evidence type="ECO:0008006" key="4">
    <source>
        <dbReference type="Google" id="ProtNLM"/>
    </source>
</evidence>
<dbReference type="Proteomes" id="UP000223968">
    <property type="component" value="Unassembled WGS sequence"/>
</dbReference>
<dbReference type="OrthoDB" id="4187552at2759"/>
<proteinExistence type="predicted"/>
<dbReference type="STRING" id="1447875.A0A2B7WTW9"/>
<sequence length="246" mass="27162">MPEFTPINKVENEEAMKLEDISDAENDGGPVKDIKDEPVDEDGAVNDNAENENGEKKTKANGKVKTPATPRKRGRKAAGEKTNDENGNEDESPTKKQKTPKGGKGGAAGDKAKAGVRPIPTSYENAGPEDRMLLRMKDDENKPWTEIRQAWEEITGEKIGGSTLSGRYARIKANFVVFKEDDEQRLLRFKKEIEEGFENEKWRRVAEAIEGDGGGKYPPAALLKKFKELSKKVSNMAIGQENDGEA</sequence>
<evidence type="ECO:0000313" key="3">
    <source>
        <dbReference type="Proteomes" id="UP000223968"/>
    </source>
</evidence>
<feature type="compositionally biased region" description="Basic and acidic residues" evidence="1">
    <location>
        <begin position="10"/>
        <end position="20"/>
    </location>
</feature>
<evidence type="ECO:0000256" key="1">
    <source>
        <dbReference type="SAM" id="MobiDB-lite"/>
    </source>
</evidence>
<dbReference type="EMBL" id="PDNB01000191">
    <property type="protein sequence ID" value="PGH00125.1"/>
    <property type="molecule type" value="Genomic_DNA"/>
</dbReference>
<feature type="region of interest" description="Disordered" evidence="1">
    <location>
        <begin position="1"/>
        <end position="138"/>
    </location>
</feature>
<dbReference type="AlphaFoldDB" id="A0A2B7WTW9"/>
<comment type="caution">
    <text evidence="2">The sequence shown here is derived from an EMBL/GenBank/DDBJ whole genome shotgun (WGS) entry which is preliminary data.</text>
</comment>
<protein>
    <recommendedName>
        <fullName evidence="4">Myb-like domain-containing protein</fullName>
    </recommendedName>
</protein>
<organism evidence="2 3">
    <name type="scientific">Helicocarpus griseus UAMH5409</name>
    <dbReference type="NCBI Taxonomy" id="1447875"/>
    <lineage>
        <taxon>Eukaryota</taxon>
        <taxon>Fungi</taxon>
        <taxon>Dikarya</taxon>
        <taxon>Ascomycota</taxon>
        <taxon>Pezizomycotina</taxon>
        <taxon>Eurotiomycetes</taxon>
        <taxon>Eurotiomycetidae</taxon>
        <taxon>Onygenales</taxon>
        <taxon>Ajellomycetaceae</taxon>
        <taxon>Helicocarpus</taxon>
    </lineage>
</organism>
<reference evidence="2 3" key="1">
    <citation type="submission" date="2017-10" db="EMBL/GenBank/DDBJ databases">
        <title>Comparative genomics in systemic dimorphic fungi from Ajellomycetaceae.</title>
        <authorList>
            <person name="Munoz J.F."/>
            <person name="Mcewen J.G."/>
            <person name="Clay O.K."/>
            <person name="Cuomo C.A."/>
        </authorList>
    </citation>
    <scope>NUCLEOTIDE SEQUENCE [LARGE SCALE GENOMIC DNA]</scope>
    <source>
        <strain evidence="2 3">UAMH5409</strain>
    </source>
</reference>
<accession>A0A2B7WTW9</accession>
<keyword evidence="3" id="KW-1185">Reference proteome</keyword>
<gene>
    <name evidence="2" type="ORF">AJ79_08308</name>
</gene>
<evidence type="ECO:0000313" key="2">
    <source>
        <dbReference type="EMBL" id="PGH00125.1"/>
    </source>
</evidence>
<feature type="compositionally biased region" description="Acidic residues" evidence="1">
    <location>
        <begin position="38"/>
        <end position="52"/>
    </location>
</feature>